<gene>
    <name evidence="2" type="ORF">CCMP2556_LOCUS8649</name>
</gene>
<feature type="region of interest" description="Disordered" evidence="1">
    <location>
        <begin position="1"/>
        <end position="122"/>
    </location>
</feature>
<organism evidence="2 3">
    <name type="scientific">Durusdinium trenchii</name>
    <dbReference type="NCBI Taxonomy" id="1381693"/>
    <lineage>
        <taxon>Eukaryota</taxon>
        <taxon>Sar</taxon>
        <taxon>Alveolata</taxon>
        <taxon>Dinophyceae</taxon>
        <taxon>Suessiales</taxon>
        <taxon>Symbiodiniaceae</taxon>
        <taxon>Durusdinium</taxon>
    </lineage>
</organism>
<reference evidence="2 3" key="1">
    <citation type="submission" date="2024-02" db="EMBL/GenBank/DDBJ databases">
        <authorList>
            <person name="Chen Y."/>
            <person name="Shah S."/>
            <person name="Dougan E. K."/>
            <person name="Thang M."/>
            <person name="Chan C."/>
        </authorList>
    </citation>
    <scope>NUCLEOTIDE SEQUENCE [LARGE SCALE GENOMIC DNA]</scope>
</reference>
<dbReference type="EMBL" id="CAXAMN010003939">
    <property type="protein sequence ID" value="CAK9006981.1"/>
    <property type="molecule type" value="Genomic_DNA"/>
</dbReference>
<evidence type="ECO:0000256" key="1">
    <source>
        <dbReference type="SAM" id="MobiDB-lite"/>
    </source>
</evidence>
<feature type="compositionally biased region" description="Acidic residues" evidence="1">
    <location>
        <begin position="76"/>
        <end position="86"/>
    </location>
</feature>
<feature type="compositionally biased region" description="Basic and acidic residues" evidence="1">
    <location>
        <begin position="44"/>
        <end position="59"/>
    </location>
</feature>
<protein>
    <submittedName>
        <fullName evidence="2">Uncharacterized protein</fullName>
    </submittedName>
</protein>
<sequence length="122" mass="14507">EGDDNFAEHEHQHFTHEEQNEPDAELEAEMLDENDETEATEPLEEPHEEEREEQPHYDDGLDDEQEYEKPEGPEAPYEDDDGDSDTEVLLTWSKDKRGNYIQHERRVKREPKVEEHKPPIEK</sequence>
<feature type="compositionally biased region" description="Basic and acidic residues" evidence="1">
    <location>
        <begin position="1"/>
        <end position="19"/>
    </location>
</feature>
<feature type="compositionally biased region" description="Basic and acidic residues" evidence="1">
    <location>
        <begin position="93"/>
        <end position="104"/>
    </location>
</feature>
<evidence type="ECO:0000313" key="2">
    <source>
        <dbReference type="EMBL" id="CAK9006981.1"/>
    </source>
</evidence>
<feature type="compositionally biased region" description="Acidic residues" evidence="1">
    <location>
        <begin position="20"/>
        <end position="43"/>
    </location>
</feature>
<feature type="non-terminal residue" evidence="2">
    <location>
        <position position="122"/>
    </location>
</feature>
<feature type="compositionally biased region" description="Basic and acidic residues" evidence="1">
    <location>
        <begin position="110"/>
        <end position="122"/>
    </location>
</feature>
<comment type="caution">
    <text evidence="2">The sequence shown here is derived from an EMBL/GenBank/DDBJ whole genome shotgun (WGS) entry which is preliminary data.</text>
</comment>
<proteinExistence type="predicted"/>
<evidence type="ECO:0000313" key="3">
    <source>
        <dbReference type="Proteomes" id="UP001642484"/>
    </source>
</evidence>
<name>A0ABP0IY10_9DINO</name>
<accession>A0ABP0IY10</accession>
<dbReference type="Proteomes" id="UP001642484">
    <property type="component" value="Unassembled WGS sequence"/>
</dbReference>
<keyword evidence="3" id="KW-1185">Reference proteome</keyword>
<feature type="non-terminal residue" evidence="2">
    <location>
        <position position="1"/>
    </location>
</feature>